<dbReference type="AlphaFoldDB" id="A0A366HL66"/>
<dbReference type="RefSeq" id="WP_113959158.1">
    <property type="nucleotide sequence ID" value="NZ_QNRR01000005.1"/>
</dbReference>
<dbReference type="InterPro" id="IPR012902">
    <property type="entry name" value="N_methyl_site"/>
</dbReference>
<keyword evidence="1" id="KW-0812">Transmembrane</keyword>
<feature type="transmembrane region" description="Helical" evidence="1">
    <location>
        <begin position="21"/>
        <end position="39"/>
    </location>
</feature>
<sequence length="175" mass="19022">MQSNLNRLKSRLLQGFSLPEATISIAIAALGLTSLLGFLPQSMHTLKQAGDIATETRITEQILSSISNSEWVDASGNDVLTNEYQGKRYYFDDLAVELDSKNPGDWVSYVAEVEVPQSDISLPATSPVPNNGDSDPYLRRVVVKVGNANSTQFSFDDAPASTFRTYASVVSRSGK</sequence>
<proteinExistence type="predicted"/>
<dbReference type="EMBL" id="QNRR01000005">
    <property type="protein sequence ID" value="RBP43673.1"/>
    <property type="molecule type" value="Genomic_DNA"/>
</dbReference>
<dbReference type="NCBIfam" id="TIGR02598">
    <property type="entry name" value="Verru_Chthon cassette protein B"/>
    <property type="match status" value="1"/>
</dbReference>
<reference evidence="2 3" key="1">
    <citation type="submission" date="2018-06" db="EMBL/GenBank/DDBJ databases">
        <title>Genomic Encyclopedia of Type Strains, Phase IV (KMG-IV): sequencing the most valuable type-strain genomes for metagenomic binning, comparative biology and taxonomic classification.</title>
        <authorList>
            <person name="Goeker M."/>
        </authorList>
    </citation>
    <scope>NUCLEOTIDE SEQUENCE [LARGE SCALE GENOMIC DNA]</scope>
    <source>
        <strain evidence="2 3">DSM 25532</strain>
    </source>
</reference>
<protein>
    <submittedName>
        <fullName evidence="2">Uncharacterized protein (TIGR02598 family)</fullName>
    </submittedName>
</protein>
<gene>
    <name evidence="2" type="ORF">DES53_10571</name>
</gene>
<evidence type="ECO:0000313" key="3">
    <source>
        <dbReference type="Proteomes" id="UP000253426"/>
    </source>
</evidence>
<evidence type="ECO:0000256" key="1">
    <source>
        <dbReference type="SAM" id="Phobius"/>
    </source>
</evidence>
<comment type="caution">
    <text evidence="2">The sequence shown here is derived from an EMBL/GenBank/DDBJ whole genome shotgun (WGS) entry which is preliminary data.</text>
</comment>
<dbReference type="InterPro" id="IPR019838">
    <property type="entry name" value="Verru/Chthon_B"/>
</dbReference>
<dbReference type="Proteomes" id="UP000253426">
    <property type="component" value="Unassembled WGS sequence"/>
</dbReference>
<keyword evidence="1" id="KW-0472">Membrane</keyword>
<dbReference type="PROSITE" id="PS00409">
    <property type="entry name" value="PROKAR_NTER_METHYL"/>
    <property type="match status" value="1"/>
</dbReference>
<keyword evidence="3" id="KW-1185">Reference proteome</keyword>
<organism evidence="2 3">
    <name type="scientific">Roseimicrobium gellanilyticum</name>
    <dbReference type="NCBI Taxonomy" id="748857"/>
    <lineage>
        <taxon>Bacteria</taxon>
        <taxon>Pseudomonadati</taxon>
        <taxon>Verrucomicrobiota</taxon>
        <taxon>Verrucomicrobiia</taxon>
        <taxon>Verrucomicrobiales</taxon>
        <taxon>Verrucomicrobiaceae</taxon>
        <taxon>Roseimicrobium</taxon>
    </lineage>
</organism>
<accession>A0A366HL66</accession>
<name>A0A366HL66_9BACT</name>
<evidence type="ECO:0000313" key="2">
    <source>
        <dbReference type="EMBL" id="RBP43673.1"/>
    </source>
</evidence>
<dbReference type="OrthoDB" id="195125at2"/>
<keyword evidence="1" id="KW-1133">Transmembrane helix</keyword>